<evidence type="ECO:0000313" key="5">
    <source>
        <dbReference type="EMBL" id="KAA9133364.1"/>
    </source>
</evidence>
<feature type="domain" description="ABC transmembrane type-2" evidence="4">
    <location>
        <begin position="30"/>
        <end position="249"/>
    </location>
</feature>
<protein>
    <recommendedName>
        <fullName evidence="4">ABC transmembrane type-2 domain-containing protein</fullName>
    </recommendedName>
</protein>
<accession>A0A5N0TFV4</accession>
<keyword evidence="3" id="KW-0472">Membrane</keyword>
<feature type="transmembrane region" description="Helical" evidence="3">
    <location>
        <begin position="225"/>
        <end position="246"/>
    </location>
</feature>
<dbReference type="InterPro" id="IPR047817">
    <property type="entry name" value="ABC2_TM_bact-type"/>
</dbReference>
<evidence type="ECO:0000256" key="1">
    <source>
        <dbReference type="ARBA" id="ARBA00007783"/>
    </source>
</evidence>
<dbReference type="PROSITE" id="PS51012">
    <property type="entry name" value="ABC_TM2"/>
    <property type="match status" value="1"/>
</dbReference>
<keyword evidence="3" id="KW-1133">Transmembrane helix</keyword>
<evidence type="ECO:0000256" key="2">
    <source>
        <dbReference type="ARBA" id="ARBA00022448"/>
    </source>
</evidence>
<evidence type="ECO:0000256" key="3">
    <source>
        <dbReference type="SAM" id="Phobius"/>
    </source>
</evidence>
<dbReference type="AlphaFoldDB" id="A0A5N0TFV4"/>
<keyword evidence="3" id="KW-0812">Transmembrane</keyword>
<keyword evidence="6" id="KW-1185">Reference proteome</keyword>
<dbReference type="RefSeq" id="WP_150862923.1">
    <property type="nucleotide sequence ID" value="NZ_VYXP01000002.1"/>
</dbReference>
<keyword evidence="2" id="KW-0813">Transport</keyword>
<gene>
    <name evidence="5" type="ORF">F3N42_03175</name>
</gene>
<name>A0A5N0TFV4_9GAMM</name>
<feature type="transmembrane region" description="Helical" evidence="3">
    <location>
        <begin position="32"/>
        <end position="56"/>
    </location>
</feature>
<feature type="transmembrane region" description="Helical" evidence="3">
    <location>
        <begin position="170"/>
        <end position="189"/>
    </location>
</feature>
<dbReference type="Proteomes" id="UP000325372">
    <property type="component" value="Unassembled WGS sequence"/>
</dbReference>
<comment type="similarity">
    <text evidence="1">Belongs to the ABC-2 integral membrane protein family.</text>
</comment>
<dbReference type="PANTHER" id="PTHR30413">
    <property type="entry name" value="INNER MEMBRANE TRANSPORT PERMEASE"/>
    <property type="match status" value="1"/>
</dbReference>
<dbReference type="EMBL" id="VYXP01000002">
    <property type="protein sequence ID" value="KAA9133364.1"/>
    <property type="molecule type" value="Genomic_DNA"/>
</dbReference>
<reference evidence="5 6" key="1">
    <citation type="submission" date="2019-09" db="EMBL/GenBank/DDBJ databases">
        <title>Wenzhouxiangella sp. Genome sequencing and assembly.</title>
        <authorList>
            <person name="Zhang R."/>
        </authorList>
    </citation>
    <scope>NUCLEOTIDE SEQUENCE [LARGE SCALE GENOMIC DNA]</scope>
    <source>
        <strain evidence="5 6">W260</strain>
    </source>
</reference>
<proteinExistence type="inferred from homology"/>
<organism evidence="5 6">
    <name type="scientific">Marinihelvus fidelis</name>
    <dbReference type="NCBI Taxonomy" id="2613842"/>
    <lineage>
        <taxon>Bacteria</taxon>
        <taxon>Pseudomonadati</taxon>
        <taxon>Pseudomonadota</taxon>
        <taxon>Gammaproteobacteria</taxon>
        <taxon>Chromatiales</taxon>
        <taxon>Wenzhouxiangellaceae</taxon>
        <taxon>Marinihelvus</taxon>
    </lineage>
</organism>
<evidence type="ECO:0000313" key="6">
    <source>
        <dbReference type="Proteomes" id="UP000325372"/>
    </source>
</evidence>
<feature type="transmembrane region" description="Helical" evidence="3">
    <location>
        <begin position="112"/>
        <end position="129"/>
    </location>
</feature>
<feature type="transmembrane region" description="Helical" evidence="3">
    <location>
        <begin position="135"/>
        <end position="158"/>
    </location>
</feature>
<dbReference type="PANTHER" id="PTHR30413:SF10">
    <property type="entry name" value="CAPSULE POLYSACCHARIDE EXPORT INNER-MEMBRANE PROTEIN CTRC"/>
    <property type="match status" value="1"/>
</dbReference>
<evidence type="ECO:0000259" key="4">
    <source>
        <dbReference type="PROSITE" id="PS51012"/>
    </source>
</evidence>
<sequence>MLTITSRQFWEIFFTKLSFNLKSEGAKTYLGYLWWVLEPALFVATMYVVFGIFLALRSDDFLAFLICGQVAFSWFSRSISHAGGALLAGRGIINQVAIPKPFFPLLTIGQDLVKQSLVFLMAFLFMLFLGREVTWAWLGVFPVIATQLLLIIAGGLFAAAIVPPVPDFKFLIGTGLMVTMWGSGIFYSYEQVLLPQHREIFLMNPMANLIKNYRQVILDNQWPDWTALAVISGCSVVFSIVMIAVYRRFDTAYARLVVQ</sequence>
<comment type="caution">
    <text evidence="5">The sequence shown here is derived from an EMBL/GenBank/DDBJ whole genome shotgun (WGS) entry which is preliminary data.</text>
</comment>
<dbReference type="GO" id="GO:0015920">
    <property type="term" value="P:lipopolysaccharide transport"/>
    <property type="evidence" value="ECO:0007669"/>
    <property type="project" value="TreeGrafter"/>
</dbReference>